<evidence type="ECO:0000313" key="3">
    <source>
        <dbReference type="EMBL" id="REK76557.1"/>
    </source>
</evidence>
<gene>
    <name evidence="3" type="ORF">DX130_05825</name>
</gene>
<dbReference type="OrthoDB" id="9812065at2"/>
<keyword evidence="4" id="KW-1185">Reference proteome</keyword>
<evidence type="ECO:0000259" key="2">
    <source>
        <dbReference type="PROSITE" id="PS51677"/>
    </source>
</evidence>
<dbReference type="GO" id="GO:0016810">
    <property type="term" value="F:hydrolase activity, acting on carbon-nitrogen (but not peptide) bonds"/>
    <property type="evidence" value="ECO:0007669"/>
    <property type="project" value="InterPro"/>
</dbReference>
<dbReference type="InterPro" id="IPR002509">
    <property type="entry name" value="NODB_dom"/>
</dbReference>
<organism evidence="3 4">
    <name type="scientific">Paenibacillus paeoniae</name>
    <dbReference type="NCBI Taxonomy" id="2292705"/>
    <lineage>
        <taxon>Bacteria</taxon>
        <taxon>Bacillati</taxon>
        <taxon>Bacillota</taxon>
        <taxon>Bacilli</taxon>
        <taxon>Bacillales</taxon>
        <taxon>Paenibacillaceae</taxon>
        <taxon>Paenibacillus</taxon>
    </lineage>
</organism>
<proteinExistence type="predicted"/>
<feature type="domain" description="NodB homology" evidence="2">
    <location>
        <begin position="137"/>
        <end position="313"/>
    </location>
</feature>
<dbReference type="InterPro" id="IPR011330">
    <property type="entry name" value="Glyco_hydro/deAcase_b/a-brl"/>
</dbReference>
<accession>A0A371PLC2</accession>
<dbReference type="InterPro" id="IPR050248">
    <property type="entry name" value="Polysacc_deacetylase_ArnD"/>
</dbReference>
<dbReference type="Proteomes" id="UP000261905">
    <property type="component" value="Unassembled WGS sequence"/>
</dbReference>
<dbReference type="PROSITE" id="PS51677">
    <property type="entry name" value="NODB"/>
    <property type="match status" value="1"/>
</dbReference>
<dbReference type="SUPFAM" id="SSF88713">
    <property type="entry name" value="Glycoside hydrolase/deacetylase"/>
    <property type="match status" value="1"/>
</dbReference>
<dbReference type="EMBL" id="QUBQ01000001">
    <property type="protein sequence ID" value="REK76557.1"/>
    <property type="molecule type" value="Genomic_DNA"/>
</dbReference>
<dbReference type="PANTHER" id="PTHR10587">
    <property type="entry name" value="GLYCOSYL TRANSFERASE-RELATED"/>
    <property type="match status" value="1"/>
</dbReference>
<keyword evidence="1" id="KW-0732">Signal</keyword>
<dbReference type="Gene3D" id="3.20.20.370">
    <property type="entry name" value="Glycoside hydrolase/deacetylase"/>
    <property type="match status" value="1"/>
</dbReference>
<dbReference type="GO" id="GO:0005975">
    <property type="term" value="P:carbohydrate metabolic process"/>
    <property type="evidence" value="ECO:0007669"/>
    <property type="project" value="InterPro"/>
</dbReference>
<comment type="caution">
    <text evidence="3">The sequence shown here is derived from an EMBL/GenBank/DDBJ whole genome shotgun (WGS) entry which is preliminary data.</text>
</comment>
<sequence>MHLKKAAAIAASMLMILVFVKMNGDIASFIATVKAGDAVQAIGQPVYSEEEKRELYQAIVAEAETKAIAPIDARLDRVWRAIPGYNGLSIDIDKTYETALRAPRNSPILYQYKEIVPNIQLSQLGPQPVYRGNPEKPMISLMINVAWGNEFIDPILLTLKDKGVKATFFLDGSWLKKNVDVAKKIQEEGHELSNHAYSHPDMKNLNRSEQYNQIAKTEQLLKELLGVDNKWFAPPSGSFNAATVQIAREQGLGTVLWTIDTVDWRKPPADAVIRKISSKLEPGSLILMHPTATTRDALAGMIDSAFAKGYSIGTVSETLSSDRAEPRVEGGHVF</sequence>
<dbReference type="CDD" id="cd10950">
    <property type="entry name" value="CE4_BsYlxY_like"/>
    <property type="match status" value="1"/>
</dbReference>
<dbReference type="RefSeq" id="WP_116043565.1">
    <property type="nucleotide sequence ID" value="NZ_QUBQ01000001.1"/>
</dbReference>
<feature type="chain" id="PRO_5038401191" description="NodB homology domain-containing protein" evidence="1">
    <location>
        <begin position="24"/>
        <end position="334"/>
    </location>
</feature>
<feature type="signal peptide" evidence="1">
    <location>
        <begin position="1"/>
        <end position="23"/>
    </location>
</feature>
<protein>
    <recommendedName>
        <fullName evidence="2">NodB homology domain-containing protein</fullName>
    </recommendedName>
</protein>
<dbReference type="AlphaFoldDB" id="A0A371PLC2"/>
<evidence type="ECO:0000313" key="4">
    <source>
        <dbReference type="Proteomes" id="UP000261905"/>
    </source>
</evidence>
<evidence type="ECO:0000256" key="1">
    <source>
        <dbReference type="SAM" id="SignalP"/>
    </source>
</evidence>
<name>A0A371PLC2_9BACL</name>
<dbReference type="Pfam" id="PF01522">
    <property type="entry name" value="Polysacc_deac_1"/>
    <property type="match status" value="1"/>
</dbReference>
<reference evidence="3 4" key="1">
    <citation type="submission" date="2018-08" db="EMBL/GenBank/DDBJ databases">
        <title>Paenibacillus sp. M4BSY-1, whole genome shotgun sequence.</title>
        <authorList>
            <person name="Tuo L."/>
        </authorList>
    </citation>
    <scope>NUCLEOTIDE SEQUENCE [LARGE SCALE GENOMIC DNA]</scope>
    <source>
        <strain evidence="3 4">M4BSY-1</strain>
    </source>
</reference>
<dbReference type="GO" id="GO:0016020">
    <property type="term" value="C:membrane"/>
    <property type="evidence" value="ECO:0007669"/>
    <property type="project" value="TreeGrafter"/>
</dbReference>
<dbReference type="PANTHER" id="PTHR10587:SF80">
    <property type="entry name" value="CHITOOLIGOSACCHARIDE DEACETYLASE"/>
    <property type="match status" value="1"/>
</dbReference>